<dbReference type="InterPro" id="IPR004447">
    <property type="entry name" value="Peptidase_S41A"/>
</dbReference>
<evidence type="ECO:0000313" key="5">
    <source>
        <dbReference type="EMBL" id="MBO9203902.1"/>
    </source>
</evidence>
<dbReference type="InterPro" id="IPR029045">
    <property type="entry name" value="ClpP/crotonase-like_dom_sf"/>
</dbReference>
<name>A0ABS3Z161_9BACT</name>
<evidence type="ECO:0000256" key="2">
    <source>
        <dbReference type="ARBA" id="ARBA00022801"/>
    </source>
</evidence>
<dbReference type="SMART" id="SM00245">
    <property type="entry name" value="TSPc"/>
    <property type="match status" value="1"/>
</dbReference>
<dbReference type="Gene3D" id="3.90.226.10">
    <property type="entry name" value="2-enoyl-CoA Hydratase, Chain A, domain 1"/>
    <property type="match status" value="1"/>
</dbReference>
<keyword evidence="1" id="KW-0645">Protease</keyword>
<dbReference type="InterPro" id="IPR005151">
    <property type="entry name" value="Tail-specific_protease"/>
</dbReference>
<dbReference type="PANTHER" id="PTHR32060:SF22">
    <property type="entry name" value="CARBOXYL-TERMINAL-PROCESSING PEPTIDASE 3, CHLOROPLASTIC"/>
    <property type="match status" value="1"/>
</dbReference>
<evidence type="ECO:0000313" key="6">
    <source>
        <dbReference type="Proteomes" id="UP000677244"/>
    </source>
</evidence>
<dbReference type="Pfam" id="PF03572">
    <property type="entry name" value="Peptidase_S41"/>
    <property type="match status" value="1"/>
</dbReference>
<dbReference type="CDD" id="cd07560">
    <property type="entry name" value="Peptidase_S41_CPP"/>
    <property type="match status" value="1"/>
</dbReference>
<dbReference type="GO" id="GO:0004252">
    <property type="term" value="F:serine-type endopeptidase activity"/>
    <property type="evidence" value="ECO:0007669"/>
    <property type="project" value="UniProtKB-EC"/>
</dbReference>
<evidence type="ECO:0000259" key="4">
    <source>
        <dbReference type="SMART" id="SM00245"/>
    </source>
</evidence>
<comment type="caution">
    <text evidence="5">The sequence shown here is derived from an EMBL/GenBank/DDBJ whole genome shotgun (WGS) entry which is preliminary data.</text>
</comment>
<proteinExistence type="predicted"/>
<dbReference type="NCBIfam" id="TIGR00225">
    <property type="entry name" value="prc"/>
    <property type="match status" value="1"/>
</dbReference>
<feature type="domain" description="Tail specific protease" evidence="4">
    <location>
        <begin position="329"/>
        <end position="542"/>
    </location>
</feature>
<dbReference type="Gene3D" id="2.30.42.10">
    <property type="match status" value="1"/>
</dbReference>
<dbReference type="Pfam" id="PF11818">
    <property type="entry name" value="DUF3340"/>
    <property type="match status" value="1"/>
</dbReference>
<gene>
    <name evidence="5" type="ORF">J7I42_26695</name>
</gene>
<evidence type="ECO:0000256" key="1">
    <source>
        <dbReference type="ARBA" id="ARBA00022670"/>
    </source>
</evidence>
<dbReference type="PROSITE" id="PS51257">
    <property type="entry name" value="PROKAR_LIPOPROTEIN"/>
    <property type="match status" value="1"/>
</dbReference>
<dbReference type="RefSeq" id="WP_209141953.1">
    <property type="nucleotide sequence ID" value="NZ_JAGHKO010000011.1"/>
</dbReference>
<dbReference type="SUPFAM" id="SSF50156">
    <property type="entry name" value="PDZ domain-like"/>
    <property type="match status" value="1"/>
</dbReference>
<dbReference type="EMBL" id="JAGHKO010000011">
    <property type="protein sequence ID" value="MBO9203902.1"/>
    <property type="molecule type" value="Genomic_DNA"/>
</dbReference>
<dbReference type="PANTHER" id="PTHR32060">
    <property type="entry name" value="TAIL-SPECIFIC PROTEASE"/>
    <property type="match status" value="1"/>
</dbReference>
<dbReference type="InterPro" id="IPR036034">
    <property type="entry name" value="PDZ_sf"/>
</dbReference>
<dbReference type="InterPro" id="IPR020992">
    <property type="entry name" value="Tail_Prtase_C"/>
</dbReference>
<protein>
    <submittedName>
        <fullName evidence="5">Carboxy terminal-processing peptidase</fullName>
        <ecNumber evidence="5">3.4.21.102</ecNumber>
    </submittedName>
</protein>
<keyword evidence="3" id="KW-0720">Serine protease</keyword>
<reference evidence="5 6" key="1">
    <citation type="submission" date="2021-03" db="EMBL/GenBank/DDBJ databases">
        <title>Assistant Professor.</title>
        <authorList>
            <person name="Huq M.A."/>
        </authorList>
    </citation>
    <scope>NUCLEOTIDE SEQUENCE [LARGE SCALE GENOMIC DNA]</scope>
    <source>
        <strain evidence="5 6">MAH-29</strain>
    </source>
</reference>
<keyword evidence="2 5" id="KW-0378">Hydrolase</keyword>
<dbReference type="EC" id="3.4.21.102" evidence="5"/>
<dbReference type="InterPro" id="IPR040573">
    <property type="entry name" value="TSP_N"/>
</dbReference>
<dbReference type="Gene3D" id="3.30.750.44">
    <property type="match status" value="1"/>
</dbReference>
<dbReference type="SUPFAM" id="SSF52096">
    <property type="entry name" value="ClpP/crotonase"/>
    <property type="match status" value="1"/>
</dbReference>
<sequence length="684" mass="76719">MIPKKLRLIACTFVLGWPVTGACQELKDPKEYQAVLSAVAAAVKKNHYNPTPFNDELSEQWFQKFLETVDPLKQFFQQSDLVALKKYSTLLDDELQGEKELKFLPAVVARYRNRVIEAGAEYSKLLKEPLHFEQEEYIHYDGSAVSDFAQNANALTDARRRYVKYLVLQKLVQLQNLDTLSRSESQLEEIARQKVTVKLEKWMENKKAEAVQEKLFGQYVNCFTHLMDPHTTYFSTTEAKKFRDKIGNKVAGIGVTLVLDEEGAKIVRLESTGTAAMNGLEADDVIVRVGEGLTGEMTELAGQSSSEIANLVRGEKGTSLRVEIKKPGGKLEIVTMQRSELDPQETAVKALIVRRNNKKVGYISFPIFYQDVDPAGPQVATDVAQAINLLKEQHVDAILFDLRRNGGGSVQEVIRMVSLLIKGGPVVQVRERDRMPVSRSNQDVKMPFGNKGVVEQIYDGPLAVLVDEFSASATEIFASAIQDYKRGVIIGSTSTHGKGTVQRTEPLENGKLGTLNLTHFQFYRINGASTQRKGVIPDIVLPDPNECLKTREKDMPSALAWDMVSPVPYEAWKGKLDLKKLNQFAANRIAGDTAFSIIVKNSAQTCEQIMKDIPLKMDSYKQKLRQQTDLTAVNTRALRLPAGREMDLDVLYPRKNEIWIKGVRQDIYIEQAVAIALEMCNDNK</sequence>
<organism evidence="5 6">
    <name type="scientific">Niastella soli</name>
    <dbReference type="NCBI Taxonomy" id="2821487"/>
    <lineage>
        <taxon>Bacteria</taxon>
        <taxon>Pseudomonadati</taxon>
        <taxon>Bacteroidota</taxon>
        <taxon>Chitinophagia</taxon>
        <taxon>Chitinophagales</taxon>
        <taxon>Chitinophagaceae</taxon>
        <taxon>Niastella</taxon>
    </lineage>
</organism>
<dbReference type="Pfam" id="PF17804">
    <property type="entry name" value="TSP_NTD"/>
    <property type="match status" value="1"/>
</dbReference>
<accession>A0ABS3Z161</accession>
<keyword evidence="6" id="KW-1185">Reference proteome</keyword>
<dbReference type="Proteomes" id="UP000677244">
    <property type="component" value="Unassembled WGS sequence"/>
</dbReference>
<evidence type="ECO:0000256" key="3">
    <source>
        <dbReference type="ARBA" id="ARBA00022825"/>
    </source>
</evidence>